<dbReference type="AlphaFoldDB" id="C0EA19"/>
<keyword evidence="2" id="KW-1185">Reference proteome</keyword>
<reference evidence="1 2" key="2">
    <citation type="submission" date="2009-02" db="EMBL/GenBank/DDBJ databases">
        <title>Draft genome sequence of Clostridium methylpentosum (DSM 5476).</title>
        <authorList>
            <person name="Sudarsanam P."/>
            <person name="Ley R."/>
            <person name="Guruge J."/>
            <person name="Turnbaugh P.J."/>
            <person name="Mahowald M."/>
            <person name="Liep D."/>
            <person name="Gordon J."/>
        </authorList>
    </citation>
    <scope>NUCLEOTIDE SEQUENCE [LARGE SCALE GENOMIC DNA]</scope>
    <source>
        <strain evidence="1 2">DSM 5476</strain>
    </source>
</reference>
<evidence type="ECO:0000313" key="1">
    <source>
        <dbReference type="EMBL" id="EEG31638.1"/>
    </source>
</evidence>
<sequence length="48" mass="5172">MASLSIILITCKVLLSEQRVKSGLPMEGASIFDYIMLFGAAHGGCDKR</sequence>
<protein>
    <submittedName>
        <fullName evidence="1">Uncharacterized protein</fullName>
    </submittedName>
</protein>
<organism evidence="1 2">
    <name type="scientific">[Clostridium] methylpentosum DSM 5476</name>
    <dbReference type="NCBI Taxonomy" id="537013"/>
    <lineage>
        <taxon>Bacteria</taxon>
        <taxon>Bacillati</taxon>
        <taxon>Bacillota</taxon>
        <taxon>Clostridia</taxon>
        <taxon>Eubacteriales</taxon>
        <taxon>Oscillospiraceae</taxon>
        <taxon>Oscillospiraceae incertae sedis</taxon>
    </lineage>
</organism>
<dbReference type="EMBL" id="ACEC01000026">
    <property type="protein sequence ID" value="EEG31638.1"/>
    <property type="molecule type" value="Genomic_DNA"/>
</dbReference>
<dbReference type="STRING" id="537013.CLOSTMETH_00673"/>
<accession>C0EA19</accession>
<comment type="caution">
    <text evidence="1">The sequence shown here is derived from an EMBL/GenBank/DDBJ whole genome shotgun (WGS) entry which is preliminary data.</text>
</comment>
<dbReference type="Proteomes" id="UP000003340">
    <property type="component" value="Unassembled WGS sequence"/>
</dbReference>
<gene>
    <name evidence="1" type="ORF">CLOSTMETH_00673</name>
</gene>
<proteinExistence type="predicted"/>
<dbReference type="HOGENOM" id="CLU_3151308_0_0_9"/>
<name>C0EA19_9FIRM</name>
<reference evidence="1 2" key="1">
    <citation type="submission" date="2009-01" db="EMBL/GenBank/DDBJ databases">
        <authorList>
            <person name="Fulton L."/>
            <person name="Clifton S."/>
            <person name="Fulton B."/>
            <person name="Xu J."/>
            <person name="Minx P."/>
            <person name="Pepin K.H."/>
            <person name="Johnson M."/>
            <person name="Bhonagiri V."/>
            <person name="Nash W.E."/>
            <person name="Mardis E.R."/>
            <person name="Wilson R.K."/>
        </authorList>
    </citation>
    <scope>NUCLEOTIDE SEQUENCE [LARGE SCALE GENOMIC DNA]</scope>
    <source>
        <strain evidence="1 2">DSM 5476</strain>
    </source>
</reference>
<evidence type="ECO:0000313" key="2">
    <source>
        <dbReference type="Proteomes" id="UP000003340"/>
    </source>
</evidence>